<dbReference type="GO" id="GO:0051287">
    <property type="term" value="F:NAD binding"/>
    <property type="evidence" value="ECO:0007669"/>
    <property type="project" value="InterPro"/>
</dbReference>
<feature type="binding site" evidence="11">
    <location>
        <begin position="94"/>
        <end position="100"/>
    </location>
    <ligand>
        <name>D-threo-isocitrate</name>
        <dbReference type="ChEBI" id="CHEBI:15562"/>
    </ligand>
</feature>
<evidence type="ECO:0000256" key="3">
    <source>
        <dbReference type="ARBA" id="ARBA00022532"/>
    </source>
</evidence>
<evidence type="ECO:0000256" key="11">
    <source>
        <dbReference type="PIRSR" id="PIRSR000108-2"/>
    </source>
</evidence>
<evidence type="ECO:0000259" key="13">
    <source>
        <dbReference type="SMART" id="SM01329"/>
    </source>
</evidence>
<dbReference type="PANTHER" id="PTHR11822:SF21">
    <property type="entry name" value="ISOCITRATE DEHYDROGENASE [NADP], MITOCHONDRIAL"/>
    <property type="match status" value="1"/>
</dbReference>
<evidence type="ECO:0000256" key="8">
    <source>
        <dbReference type="ARBA" id="ARBA00023211"/>
    </source>
</evidence>
<comment type="catalytic activity">
    <reaction evidence="9">
        <text>D-threo-isocitrate + NADP(+) = 2-oxoglutarate + CO2 + NADPH</text>
        <dbReference type="Rhea" id="RHEA:19629"/>
        <dbReference type="ChEBI" id="CHEBI:15562"/>
        <dbReference type="ChEBI" id="CHEBI:16526"/>
        <dbReference type="ChEBI" id="CHEBI:16810"/>
        <dbReference type="ChEBI" id="CHEBI:57783"/>
        <dbReference type="ChEBI" id="CHEBI:58349"/>
        <dbReference type="EC" id="1.1.1.42"/>
    </reaction>
</comment>
<dbReference type="Proteomes" id="UP000476820">
    <property type="component" value="Unassembled WGS sequence"/>
</dbReference>
<name>A0A0L9Y6B6_CLOBO</name>
<protein>
    <recommendedName>
        <fullName evidence="9">Isocitrate dehydrogenase [NADP]</fullName>
        <ecNumber evidence="9">1.1.1.42</ecNumber>
    </recommendedName>
</protein>
<comment type="caution">
    <text evidence="14">The sequence shown here is derived from an EMBL/GenBank/DDBJ whole genome shotgun (WGS) entry which is preliminary data.</text>
</comment>
<feature type="domain" description="Isopropylmalate dehydrogenase-like" evidence="13">
    <location>
        <begin position="9"/>
        <end position="394"/>
    </location>
</feature>
<keyword evidence="6 9" id="KW-0521">NADP</keyword>
<dbReference type="InterPro" id="IPR024084">
    <property type="entry name" value="IsoPropMal-DH-like_dom"/>
</dbReference>
<dbReference type="PANTHER" id="PTHR11822">
    <property type="entry name" value="NADP-SPECIFIC ISOCITRATE DEHYDROGENASE"/>
    <property type="match status" value="1"/>
</dbReference>
<evidence type="ECO:0000313" key="16">
    <source>
        <dbReference type="Proteomes" id="UP000473681"/>
    </source>
</evidence>
<dbReference type="EC" id="1.1.1.42" evidence="9"/>
<dbReference type="PIRSF" id="PIRSF000108">
    <property type="entry name" value="IDH_NADP"/>
    <property type="match status" value="1"/>
</dbReference>
<sequence>MEKIKMSNPLVEIDGDEMTRIVWGMIKDELLNPFIELNTEYYDLGLENRNATDDNVTVQAAEAIKKHKVGVKCATITPNSARVKEYNLKKMWKSPNGTIRAILDGTVFRAPIIVDVVKPYVRTWSKPITIARHAYGDIYKASEMKIEGKGKCELVFTAEDGEEKRELIHNFNDDGVVMGMHNINKSIESFARSCFNYSIDLKQDLWFGAKDTISKKYDHTFKDIFEEIYENEYKEKFEALGIKYTYMLIDSAVANVIKSHGGMIWACKNYDGDVMSDMIAAAFGSIAMMTSVLVSPDGNYEYEAAHGTVQDQYYDHLKGKETSTNSIATIFAWSGALRKRGELDNNKELIDFANNLESASLKTIENVIMTGDLAAIAIHDNIKKVNTFEFIKEIRKNLEVSL</sequence>
<comment type="cofactor">
    <cofactor evidence="9 12">
        <name>Mg(2+)</name>
        <dbReference type="ChEBI" id="CHEBI:18420"/>
    </cofactor>
    <cofactor evidence="9 12">
        <name>Mn(2+)</name>
        <dbReference type="ChEBI" id="CHEBI:29035"/>
    </cofactor>
    <text evidence="9 12">Binds 1 Mg(2+) or Mn(2+) ion per subunit.</text>
</comment>
<keyword evidence="7 9" id="KW-0560">Oxidoreductase</keyword>
<dbReference type="PROSITE" id="PS00470">
    <property type="entry name" value="IDH_IMDH"/>
    <property type="match status" value="1"/>
</dbReference>
<organism evidence="14 17">
    <name type="scientific">Clostridium botulinum</name>
    <dbReference type="NCBI Taxonomy" id="1491"/>
    <lineage>
        <taxon>Bacteria</taxon>
        <taxon>Bacillati</taxon>
        <taxon>Bacillota</taxon>
        <taxon>Clostridia</taxon>
        <taxon>Eubacteriales</taxon>
        <taxon>Clostridiaceae</taxon>
        <taxon>Clostridium</taxon>
    </lineage>
</organism>
<dbReference type="InterPro" id="IPR019818">
    <property type="entry name" value="IsoCit/isopropylmalate_DH_CS"/>
</dbReference>
<reference evidence="16 17" key="1">
    <citation type="submission" date="2019-04" db="EMBL/GenBank/DDBJ databases">
        <title>Genome sequencing of Clostridium botulinum Groups I-IV and Clostridium butyricum.</title>
        <authorList>
            <person name="Brunt J."/>
            <person name="Van Vliet A.H.M."/>
            <person name="Stringer S.C."/>
            <person name="Carter A.T."/>
            <person name="Peck M.W."/>
        </authorList>
    </citation>
    <scope>NUCLEOTIDE SEQUENCE [LARGE SCALE GENOMIC DNA]</scope>
    <source>
        <strain evidence="14 17">1605</strain>
        <strain evidence="15 16">CB-K-33E</strain>
    </source>
</reference>
<evidence type="ECO:0000256" key="9">
    <source>
        <dbReference type="PIRNR" id="PIRNR000108"/>
    </source>
</evidence>
<keyword evidence="8 9" id="KW-0464">Manganese</keyword>
<dbReference type="NCBIfam" id="TIGR00127">
    <property type="entry name" value="nadp_idh_euk"/>
    <property type="match status" value="1"/>
</dbReference>
<feature type="site" description="Critical for catalysis" evidence="10">
    <location>
        <position position="139"/>
    </location>
</feature>
<keyword evidence="5 9" id="KW-0460">Magnesium</keyword>
<evidence type="ECO:0000256" key="7">
    <source>
        <dbReference type="ARBA" id="ARBA00023002"/>
    </source>
</evidence>
<evidence type="ECO:0000313" key="15">
    <source>
        <dbReference type="EMBL" id="NFN36525.1"/>
    </source>
</evidence>
<accession>A0A0L9Y6B6</accession>
<dbReference type="NCBIfam" id="NF006156">
    <property type="entry name" value="PRK08299.1"/>
    <property type="match status" value="1"/>
</dbReference>
<dbReference type="EMBL" id="SWVK01000024">
    <property type="protein sequence ID" value="NFN36525.1"/>
    <property type="molecule type" value="Genomic_DNA"/>
</dbReference>
<evidence type="ECO:0000256" key="6">
    <source>
        <dbReference type="ARBA" id="ARBA00022857"/>
    </source>
</evidence>
<feature type="binding site" evidence="11">
    <location>
        <position position="77"/>
    </location>
    <ligand>
        <name>D-threo-isocitrate</name>
        <dbReference type="ChEBI" id="CHEBI:15562"/>
    </ligand>
</feature>
<proteinExistence type="inferred from homology"/>
<dbReference type="GO" id="GO:0006099">
    <property type="term" value="P:tricarboxylic acid cycle"/>
    <property type="evidence" value="ECO:0007669"/>
    <property type="project" value="UniProtKB-KW"/>
</dbReference>
<dbReference type="EMBL" id="SWOV01000009">
    <property type="protein sequence ID" value="NFF87261.1"/>
    <property type="molecule type" value="Genomic_DNA"/>
</dbReference>
<evidence type="ECO:0000256" key="5">
    <source>
        <dbReference type="ARBA" id="ARBA00022842"/>
    </source>
</evidence>
<comment type="similarity">
    <text evidence="2 9">Belongs to the isocitrate and isopropylmalate dehydrogenases family.</text>
</comment>
<dbReference type="SUPFAM" id="SSF53659">
    <property type="entry name" value="Isocitrate/Isopropylmalate dehydrogenase-like"/>
    <property type="match status" value="1"/>
</dbReference>
<dbReference type="AlphaFoldDB" id="A0A0L9Y6B6"/>
<dbReference type="RefSeq" id="WP_053342551.1">
    <property type="nucleotide sequence ID" value="NZ_LFPA01000171.1"/>
</dbReference>
<feature type="binding site" evidence="11">
    <location>
        <position position="132"/>
    </location>
    <ligand>
        <name>D-threo-isocitrate</name>
        <dbReference type="ChEBI" id="CHEBI:15562"/>
    </ligand>
</feature>
<dbReference type="InterPro" id="IPR004790">
    <property type="entry name" value="Isocitrate_DH_NADP"/>
</dbReference>
<comment type="cofactor">
    <cofactor evidence="1">
        <name>Mn(2+)</name>
        <dbReference type="ChEBI" id="CHEBI:29035"/>
    </cofactor>
</comment>
<gene>
    <name evidence="14" type="ORF">FC774_05140</name>
    <name evidence="15" type="ORF">FDB51_15710</name>
</gene>
<dbReference type="GO" id="GO:0006102">
    <property type="term" value="P:isocitrate metabolic process"/>
    <property type="evidence" value="ECO:0007669"/>
    <property type="project" value="UniProtKB-UniRule"/>
</dbReference>
<feature type="binding site" evidence="12">
    <location>
        <position position="273"/>
    </location>
    <ligand>
        <name>Mn(2+)</name>
        <dbReference type="ChEBI" id="CHEBI:29035"/>
    </ligand>
</feature>
<dbReference type="GO" id="GO:0004450">
    <property type="term" value="F:isocitrate dehydrogenase (NADP+) activity"/>
    <property type="evidence" value="ECO:0007669"/>
    <property type="project" value="UniProtKB-UniRule"/>
</dbReference>
<evidence type="ECO:0000313" key="14">
    <source>
        <dbReference type="EMBL" id="NFF87261.1"/>
    </source>
</evidence>
<evidence type="ECO:0000256" key="2">
    <source>
        <dbReference type="ARBA" id="ARBA00007769"/>
    </source>
</evidence>
<evidence type="ECO:0000313" key="17">
    <source>
        <dbReference type="Proteomes" id="UP000476820"/>
    </source>
</evidence>
<feature type="binding site" evidence="11">
    <location>
        <position position="109"/>
    </location>
    <ligand>
        <name>D-threo-isocitrate</name>
        <dbReference type="ChEBI" id="CHEBI:15562"/>
    </ligand>
</feature>
<dbReference type="GO" id="GO:0000287">
    <property type="term" value="F:magnesium ion binding"/>
    <property type="evidence" value="ECO:0007669"/>
    <property type="project" value="InterPro"/>
</dbReference>
<dbReference type="Proteomes" id="UP000473681">
    <property type="component" value="Unassembled WGS sequence"/>
</dbReference>
<evidence type="ECO:0000256" key="4">
    <source>
        <dbReference type="ARBA" id="ARBA00022723"/>
    </source>
</evidence>
<evidence type="ECO:0000256" key="10">
    <source>
        <dbReference type="PIRSR" id="PIRSR000108-1"/>
    </source>
</evidence>
<keyword evidence="4 9" id="KW-0479">Metal-binding</keyword>
<feature type="binding site" evidence="12">
    <location>
        <position position="250"/>
    </location>
    <ligand>
        <name>Mn(2+)</name>
        <dbReference type="ChEBI" id="CHEBI:29035"/>
    </ligand>
</feature>
<feature type="site" description="Critical for catalysis" evidence="10">
    <location>
        <position position="210"/>
    </location>
</feature>
<dbReference type="SMART" id="SM01329">
    <property type="entry name" value="Iso_dh"/>
    <property type="match status" value="1"/>
</dbReference>
<keyword evidence="3 9" id="KW-0816">Tricarboxylic acid cycle</keyword>
<dbReference type="Gene3D" id="3.40.718.10">
    <property type="entry name" value="Isopropylmalate Dehydrogenase"/>
    <property type="match status" value="1"/>
</dbReference>
<evidence type="ECO:0000256" key="12">
    <source>
        <dbReference type="PIRSR" id="PIRSR000108-3"/>
    </source>
</evidence>
<evidence type="ECO:0000256" key="1">
    <source>
        <dbReference type="ARBA" id="ARBA00001936"/>
    </source>
</evidence>
<dbReference type="OrthoDB" id="9765655at2"/>
<dbReference type="Pfam" id="PF00180">
    <property type="entry name" value="Iso_dh"/>
    <property type="match status" value="1"/>
</dbReference>